<dbReference type="InterPro" id="IPR020846">
    <property type="entry name" value="MFS_dom"/>
</dbReference>
<feature type="transmembrane region" description="Helical" evidence="8">
    <location>
        <begin position="351"/>
        <end position="372"/>
    </location>
</feature>
<dbReference type="InterPro" id="IPR050171">
    <property type="entry name" value="MFS_Transporters"/>
</dbReference>
<keyword evidence="5 8" id="KW-0812">Transmembrane</keyword>
<evidence type="ECO:0000256" key="8">
    <source>
        <dbReference type="HAMAP-Rule" id="MF_01118"/>
    </source>
</evidence>
<evidence type="ECO:0000256" key="5">
    <source>
        <dbReference type="ARBA" id="ARBA00022692"/>
    </source>
</evidence>
<keyword evidence="4 8" id="KW-0997">Cell inner membrane</keyword>
<evidence type="ECO:0000256" key="6">
    <source>
        <dbReference type="ARBA" id="ARBA00022989"/>
    </source>
</evidence>
<keyword evidence="6 8" id="KW-1133">Transmembrane helix</keyword>
<dbReference type="PANTHER" id="PTHR23517">
    <property type="entry name" value="RESISTANCE PROTEIN MDTM, PUTATIVE-RELATED-RELATED"/>
    <property type="match status" value="1"/>
</dbReference>
<name>A0ABW8Z9E9_9BURK</name>
<keyword evidence="7 8" id="KW-0472">Membrane</keyword>
<dbReference type="InterPro" id="IPR011701">
    <property type="entry name" value="MFS"/>
</dbReference>
<organism evidence="10 11">
    <name type="scientific">Herbaspirillum rhizosphaerae</name>
    <dbReference type="NCBI Taxonomy" id="346179"/>
    <lineage>
        <taxon>Bacteria</taxon>
        <taxon>Pseudomonadati</taxon>
        <taxon>Pseudomonadota</taxon>
        <taxon>Betaproteobacteria</taxon>
        <taxon>Burkholderiales</taxon>
        <taxon>Oxalobacteraceae</taxon>
        <taxon>Herbaspirillum</taxon>
    </lineage>
</organism>
<keyword evidence="2 8" id="KW-0813">Transport</keyword>
<feature type="domain" description="Major facilitator superfamily (MFS) profile" evidence="9">
    <location>
        <begin position="30"/>
        <end position="407"/>
    </location>
</feature>
<dbReference type="Pfam" id="PF07690">
    <property type="entry name" value="MFS_1"/>
    <property type="match status" value="1"/>
</dbReference>
<dbReference type="NCBIfam" id="NF009048">
    <property type="entry name" value="PRK12382.1"/>
    <property type="match status" value="1"/>
</dbReference>
<keyword evidence="11" id="KW-1185">Reference proteome</keyword>
<evidence type="ECO:0000256" key="1">
    <source>
        <dbReference type="ARBA" id="ARBA00004651"/>
    </source>
</evidence>
<feature type="transmembrane region" description="Helical" evidence="8">
    <location>
        <begin position="101"/>
        <end position="118"/>
    </location>
</feature>
<dbReference type="PROSITE" id="PS50850">
    <property type="entry name" value="MFS"/>
    <property type="match status" value="1"/>
</dbReference>
<comment type="subcellular location">
    <subcellularLocation>
        <location evidence="8">Cell inner membrane</location>
        <topology evidence="8">Multi-pass membrane protein</topology>
    </subcellularLocation>
    <subcellularLocation>
        <location evidence="1">Cell membrane</location>
        <topology evidence="1">Multi-pass membrane protein</topology>
    </subcellularLocation>
</comment>
<feature type="transmembrane region" description="Helical" evidence="8">
    <location>
        <begin position="189"/>
        <end position="209"/>
    </location>
</feature>
<dbReference type="InterPro" id="IPR023008">
    <property type="entry name" value="MFS_YhhS-like"/>
</dbReference>
<reference evidence="10 11" key="1">
    <citation type="journal article" date="2024" name="Chem. Sci.">
        <title>Discovery of megapolipeptins by genome mining of a Burkholderiales bacteria collection.</title>
        <authorList>
            <person name="Paulo B.S."/>
            <person name="Recchia M.J.J."/>
            <person name="Lee S."/>
            <person name="Fergusson C.H."/>
            <person name="Romanowski S.B."/>
            <person name="Hernandez A."/>
            <person name="Krull N."/>
            <person name="Liu D.Y."/>
            <person name="Cavanagh H."/>
            <person name="Bos A."/>
            <person name="Gray C.A."/>
            <person name="Murphy B.T."/>
            <person name="Linington R.G."/>
            <person name="Eustaquio A.S."/>
        </authorList>
    </citation>
    <scope>NUCLEOTIDE SEQUENCE [LARGE SCALE GENOMIC DNA]</scope>
    <source>
        <strain evidence="10 11">RL21-008-BIB-B</strain>
    </source>
</reference>
<dbReference type="EMBL" id="JAQQFR010000007">
    <property type="protein sequence ID" value="MFL9879165.1"/>
    <property type="molecule type" value="Genomic_DNA"/>
</dbReference>
<feature type="transmembrane region" description="Helical" evidence="8">
    <location>
        <begin position="62"/>
        <end position="80"/>
    </location>
</feature>
<sequence length="413" mass="42935">MSEEALRSTPVAAPEAAPDATPAQSAVIVQILSTVLFTFLAYMTIGIPLAVLPGYVHLDLGYSSFIAGLSISVQYLSTFITRAQAGRMVDTVGPKKTVMRGMLACVASGVFLVLAAWSSELPWLSLSMILVSRFCLGIGESLAGTGSIIWGIGRIGATHTARMISWNGIATYGALAIGAPLGVALQHVAGFSSIGFIALALPLIGYLIARRRPAVPVVRGERLAFRLVLNRVLPYGIGLALGTVGFGAIATFITLYYASHNWSNAAFSLTLFGGFFIGSRLLFANSINRFGGFKVAIASFAVEAVGLSILWLAGSAEVAMVGAALAGFGFALVFPSLGVEAVGLVPAPNRGAALGAYSVFLDLALGITGPLAGLIVGQFGYEEVFLFAAIGALCAVALTLSLYRRAQITEKTT</sequence>
<feature type="transmembrane region" description="Helical" evidence="8">
    <location>
        <begin position="265"/>
        <end position="283"/>
    </location>
</feature>
<feature type="transmembrane region" description="Helical" evidence="8">
    <location>
        <begin position="232"/>
        <end position="259"/>
    </location>
</feature>
<evidence type="ECO:0000313" key="11">
    <source>
        <dbReference type="Proteomes" id="UP001629214"/>
    </source>
</evidence>
<dbReference type="Gene3D" id="1.20.1250.20">
    <property type="entry name" value="MFS general substrate transporter like domains"/>
    <property type="match status" value="1"/>
</dbReference>
<proteinExistence type="inferred from homology"/>
<evidence type="ECO:0000259" key="9">
    <source>
        <dbReference type="PROSITE" id="PS50850"/>
    </source>
</evidence>
<feature type="transmembrane region" description="Helical" evidence="8">
    <location>
        <begin position="35"/>
        <end position="56"/>
    </location>
</feature>
<protein>
    <recommendedName>
        <fullName evidence="8">Uncharacterized MFS-type transporter PQR63_12270</fullName>
    </recommendedName>
</protein>
<dbReference type="SUPFAM" id="SSF103473">
    <property type="entry name" value="MFS general substrate transporter"/>
    <property type="match status" value="1"/>
</dbReference>
<keyword evidence="3 8" id="KW-1003">Cell membrane</keyword>
<evidence type="ECO:0000256" key="3">
    <source>
        <dbReference type="ARBA" id="ARBA00022475"/>
    </source>
</evidence>
<evidence type="ECO:0000313" key="10">
    <source>
        <dbReference type="EMBL" id="MFL9879165.1"/>
    </source>
</evidence>
<accession>A0ABW8Z9E9</accession>
<comment type="caution">
    <text evidence="10">The sequence shown here is derived from an EMBL/GenBank/DDBJ whole genome shotgun (WGS) entry which is preliminary data.</text>
</comment>
<dbReference type="PANTHER" id="PTHR23517:SF13">
    <property type="entry name" value="MAJOR FACILITATOR SUPERFAMILY MFS_1"/>
    <property type="match status" value="1"/>
</dbReference>
<dbReference type="RefSeq" id="WP_408168165.1">
    <property type="nucleotide sequence ID" value="NZ_JAQQFR010000007.1"/>
</dbReference>
<dbReference type="InterPro" id="IPR036259">
    <property type="entry name" value="MFS_trans_sf"/>
</dbReference>
<comment type="similarity">
    <text evidence="8">Belongs to the major facilitator superfamily. YhhS family.</text>
</comment>
<dbReference type="Proteomes" id="UP001629214">
    <property type="component" value="Unassembled WGS sequence"/>
</dbReference>
<feature type="transmembrane region" description="Helical" evidence="8">
    <location>
        <begin position="295"/>
        <end position="313"/>
    </location>
</feature>
<evidence type="ECO:0000256" key="2">
    <source>
        <dbReference type="ARBA" id="ARBA00022448"/>
    </source>
</evidence>
<evidence type="ECO:0000256" key="4">
    <source>
        <dbReference type="ARBA" id="ARBA00022519"/>
    </source>
</evidence>
<feature type="transmembrane region" description="Helical" evidence="8">
    <location>
        <begin position="130"/>
        <end position="152"/>
    </location>
</feature>
<feature type="transmembrane region" description="Helical" evidence="8">
    <location>
        <begin position="384"/>
        <end position="403"/>
    </location>
</feature>
<gene>
    <name evidence="10" type="ORF">PQR63_12270</name>
</gene>
<evidence type="ECO:0000256" key="7">
    <source>
        <dbReference type="ARBA" id="ARBA00023136"/>
    </source>
</evidence>
<feature type="transmembrane region" description="Helical" evidence="8">
    <location>
        <begin position="164"/>
        <end position="183"/>
    </location>
</feature>
<dbReference type="HAMAP" id="MF_01118">
    <property type="entry name" value="MFS_YhhS"/>
    <property type="match status" value="1"/>
</dbReference>
<feature type="transmembrane region" description="Helical" evidence="8">
    <location>
        <begin position="319"/>
        <end position="339"/>
    </location>
</feature>
<dbReference type="CDD" id="cd17489">
    <property type="entry name" value="MFS_YfcJ_like"/>
    <property type="match status" value="1"/>
</dbReference>
<dbReference type="NCBIfam" id="NF003477">
    <property type="entry name" value="PRK05122.1"/>
    <property type="match status" value="1"/>
</dbReference>